<dbReference type="Pfam" id="PF01497">
    <property type="entry name" value="Peripla_BP_2"/>
    <property type="match status" value="1"/>
</dbReference>
<evidence type="ECO:0000313" key="3">
    <source>
        <dbReference type="EMBL" id="ANF55162.1"/>
    </source>
</evidence>
<protein>
    <submittedName>
        <fullName evidence="3">ABC transporter substrate-binding protein</fullName>
    </submittedName>
</protein>
<dbReference type="AlphaFoldDB" id="A0A172Y7N4"/>
<dbReference type="SUPFAM" id="SSF53807">
    <property type="entry name" value="Helical backbone' metal receptor"/>
    <property type="match status" value="1"/>
</dbReference>
<feature type="signal peptide" evidence="1">
    <location>
        <begin position="1"/>
        <end position="37"/>
    </location>
</feature>
<dbReference type="eggNOG" id="COG0614">
    <property type="taxonomic scope" value="Bacteria"/>
</dbReference>
<evidence type="ECO:0000259" key="2">
    <source>
        <dbReference type="PROSITE" id="PS50983"/>
    </source>
</evidence>
<dbReference type="InterPro" id="IPR050902">
    <property type="entry name" value="ABC_Transporter_SBP"/>
</dbReference>
<proteinExistence type="predicted"/>
<keyword evidence="1" id="KW-0732">Signal</keyword>
<dbReference type="Gene3D" id="3.40.50.1980">
    <property type="entry name" value="Nitrogenase molybdenum iron protein domain"/>
    <property type="match status" value="2"/>
</dbReference>
<accession>A0A172Y7N4</accession>
<dbReference type="KEGG" id="bne:DA69_10620"/>
<keyword evidence="4" id="KW-1185">Reference proteome</keyword>
<sequence>MGMRRLTTGAATPLKPGRRALLLGAAALLAAGPGACARRDEAAPSSLLTDLRDRPVAITPPVTKLSIDDSRFLIALSLIHPDPVSLLAAWAGDVNRLSPEIYAAYLEKSPALASLPKTPSSAAAFNVEAVLGAQPQVALVSLDSGPTDAQTGQLEQAGVRVAYIDFFQHPFQNQPRSLSLLGAMIGREEKAEAYNAFRAAKLKTIAERVAGLTDAQKPTVFLEAHAGNGPDCCNSVGAGNIGDYLTFVGARNIGAEVLKQPSGKLNLEFVVERDPDIYIATGGPHLEKTGGFVVGPKYDAETSRASLRRVAGRRGLSTLKAVREGKVHGLSHQLINSPIDIVATEVLAKWIQPELFADLDPRATLDAINKDFLAVPYRGDYWTDLVPTA</sequence>
<dbReference type="STRING" id="588932.DA69_10620"/>
<organism evidence="3 4">
    <name type="scientific">Brevundimonas naejangsanensis</name>
    <dbReference type="NCBI Taxonomy" id="588932"/>
    <lineage>
        <taxon>Bacteria</taxon>
        <taxon>Pseudomonadati</taxon>
        <taxon>Pseudomonadota</taxon>
        <taxon>Alphaproteobacteria</taxon>
        <taxon>Caulobacterales</taxon>
        <taxon>Caulobacteraceae</taxon>
        <taxon>Brevundimonas</taxon>
    </lineage>
</organism>
<dbReference type="PROSITE" id="PS50983">
    <property type="entry name" value="FE_B12_PBP"/>
    <property type="match status" value="1"/>
</dbReference>
<feature type="chain" id="PRO_5008004440" evidence="1">
    <location>
        <begin position="38"/>
        <end position="389"/>
    </location>
</feature>
<evidence type="ECO:0000313" key="4">
    <source>
        <dbReference type="Proteomes" id="UP000077603"/>
    </source>
</evidence>
<dbReference type="EMBL" id="CP015614">
    <property type="protein sequence ID" value="ANF55162.1"/>
    <property type="molecule type" value="Genomic_DNA"/>
</dbReference>
<evidence type="ECO:0000256" key="1">
    <source>
        <dbReference type="SAM" id="SignalP"/>
    </source>
</evidence>
<dbReference type="PANTHER" id="PTHR30535">
    <property type="entry name" value="VITAMIN B12-BINDING PROTEIN"/>
    <property type="match status" value="1"/>
</dbReference>
<feature type="domain" description="Fe/B12 periplasmic-binding" evidence="2">
    <location>
        <begin position="61"/>
        <end position="359"/>
    </location>
</feature>
<dbReference type="InterPro" id="IPR002491">
    <property type="entry name" value="ABC_transptr_periplasmic_BD"/>
</dbReference>
<dbReference type="Proteomes" id="UP000077603">
    <property type="component" value="Chromosome"/>
</dbReference>
<gene>
    <name evidence="3" type="ORF">DA69_10620</name>
</gene>
<reference evidence="3 4" key="1">
    <citation type="journal article" date="2014" name="Genome Announc.">
        <title>Genome Sequence of a Promising Hydrogen-Producing Facultative Anaerobic Bacterium, Brevundimonas naejangsanensis Strain B1.</title>
        <authorList>
            <person name="Su H."/>
            <person name="Zhang T."/>
            <person name="Bao M."/>
            <person name="Jiang Y."/>
            <person name="Wang Y."/>
            <person name="Tan T."/>
        </authorList>
    </citation>
    <scope>NUCLEOTIDE SEQUENCE [LARGE SCALE GENOMIC DNA]</scope>
    <source>
        <strain evidence="3 4">B1</strain>
    </source>
</reference>
<dbReference type="PANTHER" id="PTHR30535:SF34">
    <property type="entry name" value="MOLYBDATE-BINDING PROTEIN MOLA"/>
    <property type="match status" value="1"/>
</dbReference>
<name>A0A172Y7N4_9CAUL</name>